<proteinExistence type="predicted"/>
<dbReference type="EMBL" id="VDMD01000019">
    <property type="protein sequence ID" value="TRM60877.1"/>
    <property type="molecule type" value="Genomic_DNA"/>
</dbReference>
<evidence type="ECO:0000313" key="1">
    <source>
        <dbReference type="EMBL" id="TRM60877.1"/>
    </source>
</evidence>
<sequence length="59" mass="6865">MSRINGVPYLSRRSTTSHCKPRHPLVALRYRLPQADRPSLPLNSPCLANKGDFVMWRRF</sequence>
<comment type="caution">
    <text evidence="1">The sequence shown here is derived from an EMBL/GenBank/DDBJ whole genome shotgun (WGS) entry which is preliminary data.</text>
</comment>
<protein>
    <submittedName>
        <fullName evidence="1">Uncharacterized protein</fullName>
    </submittedName>
</protein>
<organism evidence="1 2">
    <name type="scientific">Schizophyllum amplum</name>
    <dbReference type="NCBI Taxonomy" id="97359"/>
    <lineage>
        <taxon>Eukaryota</taxon>
        <taxon>Fungi</taxon>
        <taxon>Dikarya</taxon>
        <taxon>Basidiomycota</taxon>
        <taxon>Agaricomycotina</taxon>
        <taxon>Agaricomycetes</taxon>
        <taxon>Agaricomycetidae</taxon>
        <taxon>Agaricales</taxon>
        <taxon>Schizophyllaceae</taxon>
        <taxon>Schizophyllum</taxon>
    </lineage>
</organism>
<name>A0A550C7X1_9AGAR</name>
<dbReference type="AlphaFoldDB" id="A0A550C7X1"/>
<gene>
    <name evidence="1" type="ORF">BD626DRAFT_503079</name>
</gene>
<accession>A0A550C7X1</accession>
<feature type="non-terminal residue" evidence="1">
    <location>
        <position position="59"/>
    </location>
</feature>
<evidence type="ECO:0000313" key="2">
    <source>
        <dbReference type="Proteomes" id="UP000320762"/>
    </source>
</evidence>
<dbReference type="Proteomes" id="UP000320762">
    <property type="component" value="Unassembled WGS sequence"/>
</dbReference>
<reference evidence="1 2" key="1">
    <citation type="journal article" date="2019" name="New Phytol.">
        <title>Comparative genomics reveals unique wood-decay strategies and fruiting body development in the Schizophyllaceae.</title>
        <authorList>
            <person name="Almasi E."/>
            <person name="Sahu N."/>
            <person name="Krizsan K."/>
            <person name="Balint B."/>
            <person name="Kovacs G.M."/>
            <person name="Kiss B."/>
            <person name="Cseklye J."/>
            <person name="Drula E."/>
            <person name="Henrissat B."/>
            <person name="Nagy I."/>
            <person name="Chovatia M."/>
            <person name="Adam C."/>
            <person name="LaButti K."/>
            <person name="Lipzen A."/>
            <person name="Riley R."/>
            <person name="Grigoriev I.V."/>
            <person name="Nagy L.G."/>
        </authorList>
    </citation>
    <scope>NUCLEOTIDE SEQUENCE [LARGE SCALE GENOMIC DNA]</scope>
    <source>
        <strain evidence="1 2">NL-1724</strain>
    </source>
</reference>
<keyword evidence="2" id="KW-1185">Reference proteome</keyword>